<accession>A0ABQ4XA65</accession>
<dbReference type="Pfam" id="PF14223">
    <property type="entry name" value="Retrotran_gag_2"/>
    <property type="match status" value="1"/>
</dbReference>
<dbReference type="Proteomes" id="UP001151760">
    <property type="component" value="Unassembled WGS sequence"/>
</dbReference>
<name>A0ABQ4XA65_9ASTR</name>
<feature type="region of interest" description="Disordered" evidence="1">
    <location>
        <begin position="589"/>
        <end position="626"/>
    </location>
</feature>
<sequence length="626" mass="71040">MRDSWGSLLIKVPRSANRLYKTQLKVGKEDTNEVGRESDEEQGRMEDSSLGCENGFSNCNDRCGEHKQENMQMKILKEACMEECNPALCPMEPGLKLSNAEDEPEVEATQYRKMIDDSLTDVRILHFTTNQMLKNYLSLDMAIMRVPDIIAQIRRIFLDGYGVLVVRTTYSRSRKRSGMVVGESSQPHVKDTTLTFQCPILMSTNYTVWKMRVEVLVGIHRIWDVVDPGSDDAKKNNIVKGLGDRVKEARLQTLITEFENLKMPDNDSIDAYAAKLSGITSKSATLGEVMSKHKLVKKFLTSLPRCFVHIVAALEQVLDLKSTGFEDVVGRLKAGGRGRGSYSRGRGRGRGQGRGRDNSQNQGQRDSSKNRENNEQNGKQHEKRDLSHIQCYRCHQYIHFVSKCPERNRNHEVNLNETQEKCVYHEEGTFFMMNHIQETIFMNEEKYTPPKSESNTNDKDDVWYFDNGASNHITGNYSYFYELNENITGRVRFGDGSCVSIKGKGSILFQGKNEEQKLLKNVFYIPAPRSNVISLGQATISGYDISIRGDFLTMRDSWGCLLIKVPRCVNRLYKAQLIVGKEDTYEVGRESDEEVIPHSSLVTIHKTSPESEEDNSGSDDTPNPLV</sequence>
<dbReference type="InterPro" id="IPR054722">
    <property type="entry name" value="PolX-like_BBD"/>
</dbReference>
<reference evidence="3" key="2">
    <citation type="submission" date="2022-01" db="EMBL/GenBank/DDBJ databases">
        <authorList>
            <person name="Yamashiro T."/>
            <person name="Shiraishi A."/>
            <person name="Satake H."/>
            <person name="Nakayama K."/>
        </authorList>
    </citation>
    <scope>NUCLEOTIDE SEQUENCE</scope>
</reference>
<dbReference type="GO" id="GO:0016740">
    <property type="term" value="F:transferase activity"/>
    <property type="evidence" value="ECO:0007669"/>
    <property type="project" value="UniProtKB-KW"/>
</dbReference>
<comment type="caution">
    <text evidence="3">The sequence shown here is derived from an EMBL/GenBank/DDBJ whole genome shotgun (WGS) entry which is preliminary data.</text>
</comment>
<proteinExistence type="predicted"/>
<feature type="region of interest" description="Disordered" evidence="1">
    <location>
        <begin position="335"/>
        <end position="385"/>
    </location>
</feature>
<keyword evidence="3" id="KW-0808">Transferase</keyword>
<dbReference type="PANTHER" id="PTHR35317">
    <property type="entry name" value="OS04G0629600 PROTEIN"/>
    <property type="match status" value="1"/>
</dbReference>
<reference evidence="3" key="1">
    <citation type="journal article" date="2022" name="Int. J. Mol. Sci.">
        <title>Draft Genome of Tanacetum Coccineum: Genomic Comparison of Closely Related Tanacetum-Family Plants.</title>
        <authorList>
            <person name="Yamashiro T."/>
            <person name="Shiraishi A."/>
            <person name="Nakayama K."/>
            <person name="Satake H."/>
        </authorList>
    </citation>
    <scope>NUCLEOTIDE SEQUENCE</scope>
</reference>
<feature type="compositionally biased region" description="Basic and acidic residues" evidence="1">
    <location>
        <begin position="366"/>
        <end position="385"/>
    </location>
</feature>
<feature type="compositionally biased region" description="Basic and acidic residues" evidence="1">
    <location>
        <begin position="28"/>
        <end position="47"/>
    </location>
</feature>
<evidence type="ECO:0000259" key="2">
    <source>
        <dbReference type="Pfam" id="PF22936"/>
    </source>
</evidence>
<organism evidence="3 4">
    <name type="scientific">Tanacetum coccineum</name>
    <dbReference type="NCBI Taxonomy" id="301880"/>
    <lineage>
        <taxon>Eukaryota</taxon>
        <taxon>Viridiplantae</taxon>
        <taxon>Streptophyta</taxon>
        <taxon>Embryophyta</taxon>
        <taxon>Tracheophyta</taxon>
        <taxon>Spermatophyta</taxon>
        <taxon>Magnoliopsida</taxon>
        <taxon>eudicotyledons</taxon>
        <taxon>Gunneridae</taxon>
        <taxon>Pentapetalae</taxon>
        <taxon>asterids</taxon>
        <taxon>campanulids</taxon>
        <taxon>Asterales</taxon>
        <taxon>Asteraceae</taxon>
        <taxon>Asteroideae</taxon>
        <taxon>Anthemideae</taxon>
        <taxon>Anthemidinae</taxon>
        <taxon>Tanacetum</taxon>
    </lineage>
</organism>
<evidence type="ECO:0000313" key="3">
    <source>
        <dbReference type="EMBL" id="GJS62158.1"/>
    </source>
</evidence>
<dbReference type="PANTHER" id="PTHR35317:SF44">
    <property type="entry name" value="RNA-DIRECTED DNA POLYMERASE"/>
    <property type="match status" value="1"/>
</dbReference>
<feature type="region of interest" description="Disordered" evidence="1">
    <location>
        <begin position="28"/>
        <end position="49"/>
    </location>
</feature>
<evidence type="ECO:0000313" key="4">
    <source>
        <dbReference type="Proteomes" id="UP001151760"/>
    </source>
</evidence>
<protein>
    <submittedName>
        <fullName evidence="3">Initiator tRNA phosphoribosyl transferase</fullName>
    </submittedName>
</protein>
<keyword evidence="4" id="KW-1185">Reference proteome</keyword>
<evidence type="ECO:0000256" key="1">
    <source>
        <dbReference type="SAM" id="MobiDB-lite"/>
    </source>
</evidence>
<gene>
    <name evidence="3" type="ORF">Tco_0656942</name>
</gene>
<feature type="domain" description="Retrovirus-related Pol polyprotein from transposon TNT 1-94-like beta-barrel" evidence="2">
    <location>
        <begin position="463"/>
        <end position="543"/>
    </location>
</feature>
<dbReference type="EMBL" id="BQNB010009340">
    <property type="protein sequence ID" value="GJS62158.1"/>
    <property type="molecule type" value="Genomic_DNA"/>
</dbReference>
<dbReference type="Pfam" id="PF22936">
    <property type="entry name" value="Pol_BBD"/>
    <property type="match status" value="1"/>
</dbReference>